<feature type="signal peptide" evidence="2">
    <location>
        <begin position="1"/>
        <end position="20"/>
    </location>
</feature>
<dbReference type="AlphaFoldDB" id="A0A8S1U8J0"/>
<dbReference type="Proteomes" id="UP000689195">
    <property type="component" value="Unassembled WGS sequence"/>
</dbReference>
<accession>A0A8S1U8J0</accession>
<reference evidence="3" key="1">
    <citation type="submission" date="2021-01" db="EMBL/GenBank/DDBJ databases">
        <authorList>
            <consortium name="Genoscope - CEA"/>
            <person name="William W."/>
        </authorList>
    </citation>
    <scope>NUCLEOTIDE SEQUENCE</scope>
</reference>
<comment type="caution">
    <text evidence="3">The sequence shown here is derived from an EMBL/GenBank/DDBJ whole genome shotgun (WGS) entry which is preliminary data.</text>
</comment>
<keyword evidence="1" id="KW-0175">Coiled coil</keyword>
<evidence type="ECO:0000313" key="4">
    <source>
        <dbReference type="Proteomes" id="UP000689195"/>
    </source>
</evidence>
<feature type="chain" id="PRO_5035898498" description="Trichocyst matrix protein" evidence="2">
    <location>
        <begin position="21"/>
        <end position="391"/>
    </location>
</feature>
<keyword evidence="2" id="KW-0732">Signal</keyword>
<keyword evidence="4" id="KW-1185">Reference proteome</keyword>
<dbReference type="OrthoDB" id="294361at2759"/>
<organism evidence="3 4">
    <name type="scientific">Paramecium pentaurelia</name>
    <dbReference type="NCBI Taxonomy" id="43138"/>
    <lineage>
        <taxon>Eukaryota</taxon>
        <taxon>Sar</taxon>
        <taxon>Alveolata</taxon>
        <taxon>Ciliophora</taxon>
        <taxon>Intramacronucleata</taxon>
        <taxon>Oligohymenophorea</taxon>
        <taxon>Peniculida</taxon>
        <taxon>Parameciidae</taxon>
        <taxon>Paramecium</taxon>
    </lineage>
</organism>
<gene>
    <name evidence="3" type="ORF">PPENT_87.1.T0360036</name>
</gene>
<dbReference type="EMBL" id="CAJJDO010000036">
    <property type="protein sequence ID" value="CAD8161170.1"/>
    <property type="molecule type" value="Genomic_DNA"/>
</dbReference>
<evidence type="ECO:0008006" key="5">
    <source>
        <dbReference type="Google" id="ProtNLM"/>
    </source>
</evidence>
<evidence type="ECO:0000313" key="3">
    <source>
        <dbReference type="EMBL" id="CAD8161170.1"/>
    </source>
</evidence>
<feature type="coiled-coil region" evidence="1">
    <location>
        <begin position="127"/>
        <end position="161"/>
    </location>
</feature>
<evidence type="ECO:0000256" key="2">
    <source>
        <dbReference type="SAM" id="SignalP"/>
    </source>
</evidence>
<evidence type="ECO:0000256" key="1">
    <source>
        <dbReference type="SAM" id="Coils"/>
    </source>
</evidence>
<feature type="coiled-coil region" evidence="1">
    <location>
        <begin position="293"/>
        <end position="327"/>
    </location>
</feature>
<name>A0A8S1U8J0_9CILI</name>
<sequence length="391" mass="44346">MIKSLIICALLLGLNATSLSDEGEVIAKLTQLEQSEFGRYLIHTLQLEMETSDSLDHLINVLEKLEGRYQDDQKEDDANNRVYQDQCDSDIGQLDKDIANSQYSILQLEAKLEGNLIPARSIQQGVEKAKLAEIKQYTQEIQELDEERQEQNEVYEAKIAEHFEASKIIREAQAIIKDGLQRPSLAEIKKNGKNIIRIAPNILAQVTSSLGGSINKIRQTHRFTKAYASIFKVLLTIMNKSESTADEGSVEKIIQLCSDLLAKIDDSTNLERFAEDKRVQAYEKHKHLLNRDLQSAQSILANTQATLQSLNDSIQQAQNSISTIQQRLDYYQDTRQQRFTECEEAAYDYQQARSARDNNKQLVSDLIGLVNKHLRVLREQLALRVAAGDNI</sequence>
<protein>
    <recommendedName>
        <fullName evidence="5">Trichocyst matrix protein</fullName>
    </recommendedName>
</protein>
<proteinExistence type="predicted"/>